<dbReference type="SUPFAM" id="SSF48452">
    <property type="entry name" value="TPR-like"/>
    <property type="match status" value="1"/>
</dbReference>
<dbReference type="AlphaFoldDB" id="A0A9Q0S1I6"/>
<keyword evidence="2" id="KW-1185">Reference proteome</keyword>
<reference evidence="1" key="1">
    <citation type="submission" date="2022-07" db="EMBL/GenBank/DDBJ databases">
        <authorList>
            <person name="Trinca V."/>
            <person name="Uliana J.V.C."/>
            <person name="Torres T.T."/>
            <person name="Ward R.J."/>
            <person name="Monesi N."/>
        </authorList>
    </citation>
    <scope>NUCLEOTIDE SEQUENCE</scope>
    <source>
        <strain evidence="1">HSMRA1968</strain>
        <tissue evidence="1">Whole embryos</tissue>
    </source>
</reference>
<accession>A0A9Q0S1I6</accession>
<dbReference type="PANTHER" id="PTHR31859">
    <property type="entry name" value="TETRATRICOPEPTIDE REPEAT PROTEIN 39 FAMILY MEMBER"/>
    <property type="match status" value="1"/>
</dbReference>
<dbReference type="Proteomes" id="UP001151699">
    <property type="component" value="Chromosome B"/>
</dbReference>
<dbReference type="EMBL" id="WJQU01000002">
    <property type="protein sequence ID" value="KAJ6641982.1"/>
    <property type="molecule type" value="Genomic_DNA"/>
</dbReference>
<gene>
    <name evidence="1" type="primary">ttc39b</name>
    <name evidence="1" type="ORF">Bhyg_06927</name>
</gene>
<dbReference type="Pfam" id="PF10300">
    <property type="entry name" value="Iml2-TPR_39"/>
    <property type="match status" value="1"/>
</dbReference>
<name>A0A9Q0S1I6_9DIPT</name>
<organism evidence="1 2">
    <name type="scientific">Pseudolycoriella hygida</name>
    <dbReference type="NCBI Taxonomy" id="35572"/>
    <lineage>
        <taxon>Eukaryota</taxon>
        <taxon>Metazoa</taxon>
        <taxon>Ecdysozoa</taxon>
        <taxon>Arthropoda</taxon>
        <taxon>Hexapoda</taxon>
        <taxon>Insecta</taxon>
        <taxon>Pterygota</taxon>
        <taxon>Neoptera</taxon>
        <taxon>Endopterygota</taxon>
        <taxon>Diptera</taxon>
        <taxon>Nematocera</taxon>
        <taxon>Sciaroidea</taxon>
        <taxon>Sciaridae</taxon>
        <taxon>Pseudolycoriella</taxon>
    </lineage>
</organism>
<sequence>MATHQAKSKASPDVEEEDDFHDAFDVEPIAEGDMDLDTALSEAKLAINYFFNNKFYEARSLLRPWAHTSMYHSVGNCVFAFLEAMLTFEHQHISEASEALKLCLHVCNSHRKKSSITESIGKTFKRSNYDQYTDMEAHAELCSAEALLLKAMLTFVEDETLTSLIKGGMKIRTCFNSYKECNNILNQRNWQNESSKIHFESGVRMGMGTFNLMISLLPGRVIKLLEFIGFSGNKQVGMQDLVAGVRMSGIRQVLCVMTLLGYHLIVCYVLSHQEGDLQFCDEMLNDQLQMYPEGVWFLFFKGRLEFMKGNLDDSLYWYKKSWRSQDVWPQFHHLCFWELLWVNCLKLDWREATMFATYLVERSKWSRTIYTYQKAVIMMMINPNEISKTDLDTIEQLMRDAPKYKQRIAGKSLPMEKFAVKKTERFFAQQRQLTLPCIELMYLWNTFKILGKHFTIGDNILKLIEKALNDINLKSNVSKYDADNKALILLLKGACLRQMKSPLHSMKQVSSLVCCLCKCLEAVISLNKEIKEDMYIVPYAIVEMGLLYADQGQKENAIAALEDAKKNYTGYSLESRLHFRIHTALTELKGKHEYVTSAAD</sequence>
<dbReference type="OrthoDB" id="43460at2759"/>
<comment type="caution">
    <text evidence="1">The sequence shown here is derived from an EMBL/GenBank/DDBJ whole genome shotgun (WGS) entry which is preliminary data.</text>
</comment>
<evidence type="ECO:0000313" key="1">
    <source>
        <dbReference type="EMBL" id="KAJ6641982.1"/>
    </source>
</evidence>
<evidence type="ECO:0000313" key="2">
    <source>
        <dbReference type="Proteomes" id="UP001151699"/>
    </source>
</evidence>
<protein>
    <submittedName>
        <fullName evidence="1">Tetratricopeptide repeat protein 39B</fullName>
    </submittedName>
</protein>
<dbReference type="PANTHER" id="PTHR31859:SF9">
    <property type="entry name" value="TETRATRICOPEPTIDE REPEAT PROTEIN 39B"/>
    <property type="match status" value="1"/>
</dbReference>
<proteinExistence type="predicted"/>
<dbReference type="InterPro" id="IPR019412">
    <property type="entry name" value="IML2/TPR_39"/>
</dbReference>
<dbReference type="InterPro" id="IPR011990">
    <property type="entry name" value="TPR-like_helical_dom_sf"/>
</dbReference>